<keyword evidence="4 10" id="KW-0472">Membrane</keyword>
<evidence type="ECO:0000256" key="3">
    <source>
        <dbReference type="ARBA" id="ARBA00022729"/>
    </source>
</evidence>
<dbReference type="PANTHER" id="PTHR11304:SF19">
    <property type="entry name" value="EPHRIN-A1"/>
    <property type="match status" value="1"/>
</dbReference>
<evidence type="ECO:0000256" key="4">
    <source>
        <dbReference type="ARBA" id="ARBA00023136"/>
    </source>
</evidence>
<evidence type="ECO:0000256" key="2">
    <source>
        <dbReference type="ARBA" id="ARBA00022622"/>
    </source>
</evidence>
<dbReference type="InterPro" id="IPR034252">
    <property type="entry name" value="Ephrin-A_Ecto"/>
</dbReference>
<keyword evidence="6" id="KW-0325">Glycoprotein</keyword>
<dbReference type="GO" id="GO:0005886">
    <property type="term" value="C:plasma membrane"/>
    <property type="evidence" value="ECO:0007669"/>
    <property type="project" value="TreeGrafter"/>
</dbReference>
<evidence type="ECO:0000259" key="12">
    <source>
        <dbReference type="PROSITE" id="PS51551"/>
    </source>
</evidence>
<organism evidence="13 14">
    <name type="scientific">Eleutherodactylus coqui</name>
    <name type="common">Puerto Rican coqui</name>
    <dbReference type="NCBI Taxonomy" id="57060"/>
    <lineage>
        <taxon>Eukaryota</taxon>
        <taxon>Metazoa</taxon>
        <taxon>Chordata</taxon>
        <taxon>Craniata</taxon>
        <taxon>Vertebrata</taxon>
        <taxon>Euteleostomi</taxon>
        <taxon>Amphibia</taxon>
        <taxon>Batrachia</taxon>
        <taxon>Anura</taxon>
        <taxon>Neobatrachia</taxon>
        <taxon>Hyloidea</taxon>
        <taxon>Eleutherodactylidae</taxon>
        <taxon>Eleutherodactylinae</taxon>
        <taxon>Eleutherodactylus</taxon>
        <taxon>Eleutherodactylus</taxon>
    </lineage>
</organism>
<dbReference type="GO" id="GO:0098552">
    <property type="term" value="C:side of membrane"/>
    <property type="evidence" value="ECO:0007669"/>
    <property type="project" value="UniProtKB-KW"/>
</dbReference>
<dbReference type="GO" id="GO:0007411">
    <property type="term" value="P:axon guidance"/>
    <property type="evidence" value="ECO:0007669"/>
    <property type="project" value="TreeGrafter"/>
</dbReference>
<evidence type="ECO:0000313" key="14">
    <source>
        <dbReference type="Proteomes" id="UP000770717"/>
    </source>
</evidence>
<keyword evidence="3 11" id="KW-0732">Signal</keyword>
<feature type="signal peptide" evidence="11">
    <location>
        <begin position="1"/>
        <end position="19"/>
    </location>
</feature>
<comment type="caution">
    <text evidence="13">The sequence shown here is derived from an EMBL/GenBank/DDBJ whole genome shotgun (WGS) entry which is preliminary data.</text>
</comment>
<gene>
    <name evidence="13" type="ORF">GDO78_021778</name>
</gene>
<protein>
    <recommendedName>
        <fullName evidence="8">Ephrin-A1</fullName>
    </recommendedName>
</protein>
<dbReference type="FunFam" id="2.60.40.420:FF:000017">
    <property type="entry name" value="ephrin-A1"/>
    <property type="match status" value="1"/>
</dbReference>
<comment type="subcellular location">
    <subcellularLocation>
        <location evidence="1">Membrane</location>
        <topology evidence="1">Lipid-anchor</topology>
        <topology evidence="1">GPI-anchor</topology>
    </subcellularLocation>
</comment>
<reference evidence="13" key="1">
    <citation type="thesis" date="2020" institute="ProQuest LLC" country="789 East Eisenhower Parkway, Ann Arbor, MI, USA">
        <title>Comparative Genomics and Chromosome Evolution.</title>
        <authorList>
            <person name="Mudd A.B."/>
        </authorList>
    </citation>
    <scope>NUCLEOTIDE SEQUENCE</scope>
    <source>
        <strain evidence="13">HN-11 Male</strain>
        <tissue evidence="13">Kidney and liver</tissue>
    </source>
</reference>
<dbReference type="SUPFAM" id="SSF49503">
    <property type="entry name" value="Cupredoxins"/>
    <property type="match status" value="1"/>
</dbReference>
<dbReference type="GO" id="GO:0010605">
    <property type="term" value="P:negative regulation of macromolecule metabolic process"/>
    <property type="evidence" value="ECO:0007669"/>
    <property type="project" value="UniProtKB-ARBA"/>
</dbReference>
<keyword evidence="7" id="KW-0449">Lipoprotein</keyword>
<comment type="similarity">
    <text evidence="9 10">Belongs to the ephrin family.</text>
</comment>
<evidence type="ECO:0000256" key="5">
    <source>
        <dbReference type="ARBA" id="ARBA00023157"/>
    </source>
</evidence>
<evidence type="ECO:0000256" key="11">
    <source>
        <dbReference type="SAM" id="SignalP"/>
    </source>
</evidence>
<dbReference type="PRINTS" id="PR01347">
    <property type="entry name" value="EPHRIN"/>
</dbReference>
<feature type="chain" id="PRO_5035322492" description="Ephrin-A1" evidence="11">
    <location>
        <begin position="20"/>
        <end position="209"/>
    </location>
</feature>
<evidence type="ECO:0000256" key="6">
    <source>
        <dbReference type="ARBA" id="ARBA00023180"/>
    </source>
</evidence>
<dbReference type="OrthoDB" id="8774972at2759"/>
<dbReference type="CDD" id="cd10425">
    <property type="entry name" value="Ephrin-A_Ectodomain"/>
    <property type="match status" value="1"/>
</dbReference>
<dbReference type="Pfam" id="PF00812">
    <property type="entry name" value="Ephrin"/>
    <property type="match status" value="1"/>
</dbReference>
<dbReference type="GO" id="GO:1902533">
    <property type="term" value="P:positive regulation of intracellular signal transduction"/>
    <property type="evidence" value="ECO:0007669"/>
    <property type="project" value="UniProtKB-ARBA"/>
</dbReference>
<accession>A0A8J6ENH1</accession>
<sequence length="209" mass="24051">MERSGCCLLLLLHWGWAAAADVHTVYWNSTNRRFWDDYTIQVQLNDYLDIVCPHYEDDRVAGTAVEKYTLFLVDHEEYVTCKPVSKNQVCWECSNPFNLNGPEKFREKFQKFTAFSRGKEFKEGHSYYYISKPVHHHGESCMKLKVQVVGKTTQQPATNVHNAGARPVAGKTPQPPPPIRPVLLRHCSLSLPRPCSLTPSDIRSRCRSW</sequence>
<keyword evidence="5" id="KW-1015">Disulfide bond</keyword>
<evidence type="ECO:0000256" key="9">
    <source>
        <dbReference type="PROSITE-ProRule" id="PRU00884"/>
    </source>
</evidence>
<dbReference type="InterPro" id="IPR008972">
    <property type="entry name" value="Cupredoxin"/>
</dbReference>
<dbReference type="GO" id="GO:0048013">
    <property type="term" value="P:ephrin receptor signaling pathway"/>
    <property type="evidence" value="ECO:0007669"/>
    <property type="project" value="InterPro"/>
</dbReference>
<dbReference type="EMBL" id="WNTK01000082">
    <property type="protein sequence ID" value="KAG9472004.1"/>
    <property type="molecule type" value="Genomic_DNA"/>
</dbReference>
<dbReference type="InterPro" id="IPR001799">
    <property type="entry name" value="Ephrin_RBD"/>
</dbReference>
<dbReference type="Gene3D" id="2.60.40.420">
    <property type="entry name" value="Cupredoxins - blue copper proteins"/>
    <property type="match status" value="1"/>
</dbReference>
<dbReference type="AlphaFoldDB" id="A0A8J6ENH1"/>
<evidence type="ECO:0000256" key="10">
    <source>
        <dbReference type="RuleBase" id="RU004375"/>
    </source>
</evidence>
<evidence type="ECO:0000256" key="1">
    <source>
        <dbReference type="ARBA" id="ARBA00004589"/>
    </source>
</evidence>
<name>A0A8J6ENH1_ELECQ</name>
<evidence type="ECO:0000256" key="7">
    <source>
        <dbReference type="ARBA" id="ARBA00023288"/>
    </source>
</evidence>
<proteinExistence type="inferred from homology"/>
<keyword evidence="2" id="KW-0336">GPI-anchor</keyword>
<feature type="domain" description="Ephrin RBD" evidence="12">
    <location>
        <begin position="20"/>
        <end position="152"/>
    </location>
</feature>
<comment type="caution">
    <text evidence="9">Lacks conserved residue(s) required for the propagation of feature annotation.</text>
</comment>
<dbReference type="InterPro" id="IPR031328">
    <property type="entry name" value="Ephrin"/>
</dbReference>
<keyword evidence="14" id="KW-1185">Reference proteome</keyword>
<evidence type="ECO:0000313" key="13">
    <source>
        <dbReference type="EMBL" id="KAG9472004.1"/>
    </source>
</evidence>
<dbReference type="PANTHER" id="PTHR11304">
    <property type="entry name" value="EPHRIN"/>
    <property type="match status" value="1"/>
</dbReference>
<evidence type="ECO:0000256" key="8">
    <source>
        <dbReference type="ARBA" id="ARBA00040413"/>
    </source>
</evidence>
<dbReference type="PROSITE" id="PS51551">
    <property type="entry name" value="EPHRIN_RBD_2"/>
    <property type="match status" value="1"/>
</dbReference>
<dbReference type="GO" id="GO:0046875">
    <property type="term" value="F:ephrin receptor binding"/>
    <property type="evidence" value="ECO:0007669"/>
    <property type="project" value="InterPro"/>
</dbReference>
<dbReference type="Proteomes" id="UP000770717">
    <property type="component" value="Unassembled WGS sequence"/>
</dbReference>